<evidence type="ECO:0000313" key="8">
    <source>
        <dbReference type="Proteomes" id="UP000607435"/>
    </source>
</evidence>
<evidence type="ECO:0000256" key="2">
    <source>
        <dbReference type="ARBA" id="ARBA00013194"/>
    </source>
</evidence>
<dbReference type="EMBL" id="JACOME010000007">
    <property type="protein sequence ID" value="MBC3847863.1"/>
    <property type="molecule type" value="Genomic_DNA"/>
</dbReference>
<reference evidence="7 8" key="1">
    <citation type="submission" date="2020-08" db="EMBL/GenBank/DDBJ databases">
        <title>Winogradskyella ouciana sp. nov., isolated from the hadal seawater of the Mariana Trench.</title>
        <authorList>
            <person name="He X."/>
        </authorList>
    </citation>
    <scope>NUCLEOTIDE SEQUENCE [LARGE SCALE GENOMIC DNA]</scope>
    <source>
        <strain evidence="7 8">KCTC 22026</strain>
    </source>
</reference>
<evidence type="ECO:0000313" key="7">
    <source>
        <dbReference type="EMBL" id="MBC3847863.1"/>
    </source>
</evidence>
<dbReference type="SUPFAM" id="SSF54534">
    <property type="entry name" value="FKBP-like"/>
    <property type="match status" value="1"/>
</dbReference>
<name>A0ABR6Y6I9_9FLAO</name>
<organism evidence="7 8">
    <name type="scientific">Winogradskyella echinorum</name>
    <dbReference type="NCBI Taxonomy" id="538189"/>
    <lineage>
        <taxon>Bacteria</taxon>
        <taxon>Pseudomonadati</taxon>
        <taxon>Bacteroidota</taxon>
        <taxon>Flavobacteriia</taxon>
        <taxon>Flavobacteriales</taxon>
        <taxon>Flavobacteriaceae</taxon>
        <taxon>Winogradskyella</taxon>
    </lineage>
</organism>
<sequence length="348" mass="39113">MKIKTLKFSLYLLALVTVFVSCEPDDGPTTSFQEEDRGEQQEKDRDSLLNYLNTHYYNSAFFESGTNHKYTDIVITELEDGEDVPAGNTLLINAVETHTTVFLDFDYEYYILRINQGEGGSPKFPDAVRMRYEGSSLEDGDVFDSRATPTDISLVGNGFSTFGTIKGWQLVIPEFNAAMDFDIDNNGNVNYNNFGLGVMFLPSGLAYFSGITTGSAYDNLIFKFELLQYEQADHDLDLIPSYLEDLDGDLDVNNDDTDEDGFPNYIDFDDDNDDVSTLDELFPKTYVVDTNEGDEEPVLASNEFETERSDDSGIITIHTLTMIDTDGNGVPDYLDENVSINYNEDDNE</sequence>
<dbReference type="InterPro" id="IPR046357">
    <property type="entry name" value="PPIase_dom_sf"/>
</dbReference>
<comment type="catalytic activity">
    <reaction evidence="1 4">
        <text>[protein]-peptidylproline (omega=180) = [protein]-peptidylproline (omega=0)</text>
        <dbReference type="Rhea" id="RHEA:16237"/>
        <dbReference type="Rhea" id="RHEA-COMP:10747"/>
        <dbReference type="Rhea" id="RHEA-COMP:10748"/>
        <dbReference type="ChEBI" id="CHEBI:83833"/>
        <dbReference type="ChEBI" id="CHEBI:83834"/>
        <dbReference type="EC" id="5.2.1.8"/>
    </reaction>
</comment>
<keyword evidence="3 4" id="KW-0697">Rotamase</keyword>
<evidence type="ECO:0000259" key="6">
    <source>
        <dbReference type="PROSITE" id="PS50059"/>
    </source>
</evidence>
<dbReference type="Proteomes" id="UP000607435">
    <property type="component" value="Unassembled WGS sequence"/>
</dbReference>
<keyword evidence="4" id="KW-0413">Isomerase</keyword>
<accession>A0ABR6Y6I9</accession>
<proteinExistence type="predicted"/>
<evidence type="ECO:0000256" key="1">
    <source>
        <dbReference type="ARBA" id="ARBA00000971"/>
    </source>
</evidence>
<evidence type="ECO:0000256" key="5">
    <source>
        <dbReference type="SAM" id="SignalP"/>
    </source>
</evidence>
<feature type="domain" description="PPIase FKBP-type" evidence="6">
    <location>
        <begin position="125"/>
        <end position="230"/>
    </location>
</feature>
<dbReference type="PROSITE" id="PS51257">
    <property type="entry name" value="PROKAR_LIPOPROTEIN"/>
    <property type="match status" value="1"/>
</dbReference>
<dbReference type="Gene3D" id="3.10.50.40">
    <property type="match status" value="1"/>
</dbReference>
<protein>
    <recommendedName>
        <fullName evidence="2 4">peptidylprolyl isomerase</fullName>
        <ecNumber evidence="2 4">5.2.1.8</ecNumber>
    </recommendedName>
</protein>
<keyword evidence="8" id="KW-1185">Reference proteome</keyword>
<gene>
    <name evidence="7" type="ORF">H6H04_15810</name>
</gene>
<dbReference type="EC" id="5.2.1.8" evidence="2 4"/>
<dbReference type="InterPro" id="IPR001179">
    <property type="entry name" value="PPIase_FKBP_dom"/>
</dbReference>
<keyword evidence="5" id="KW-0732">Signal</keyword>
<dbReference type="PROSITE" id="PS50059">
    <property type="entry name" value="FKBP_PPIASE"/>
    <property type="match status" value="1"/>
</dbReference>
<dbReference type="RefSeq" id="WP_186846966.1">
    <property type="nucleotide sequence ID" value="NZ_JACOME010000007.1"/>
</dbReference>
<comment type="caution">
    <text evidence="7">The sequence shown here is derived from an EMBL/GenBank/DDBJ whole genome shotgun (WGS) entry which is preliminary data.</text>
</comment>
<feature type="chain" id="PRO_5045203019" description="peptidylprolyl isomerase" evidence="5">
    <location>
        <begin position="23"/>
        <end position="348"/>
    </location>
</feature>
<evidence type="ECO:0000256" key="4">
    <source>
        <dbReference type="PROSITE-ProRule" id="PRU00277"/>
    </source>
</evidence>
<feature type="signal peptide" evidence="5">
    <location>
        <begin position="1"/>
        <end position="22"/>
    </location>
</feature>
<evidence type="ECO:0000256" key="3">
    <source>
        <dbReference type="ARBA" id="ARBA00023110"/>
    </source>
</evidence>